<feature type="region of interest" description="Disordered" evidence="1">
    <location>
        <begin position="36"/>
        <end position="56"/>
    </location>
</feature>
<dbReference type="AlphaFoldDB" id="A0A8J6J116"/>
<evidence type="ECO:0000313" key="3">
    <source>
        <dbReference type="EMBL" id="MBC3767698.1"/>
    </source>
</evidence>
<sequence length="137" mass="15528">MQPDYSKYTVDELYEALGSIDQHAYPQRTENIKSEIQQRAANTPVETRTPPVTKPKSKELGLGAQIFLSLMAVIFLSAAIYALYVGEINGARGADLSQKDQPTLFYLSFFTHLFVACYCVLQVYKQRKREQLAKKSQ</sequence>
<protein>
    <submittedName>
        <fullName evidence="3">Uncharacterized protein</fullName>
    </submittedName>
</protein>
<feature type="transmembrane region" description="Helical" evidence="2">
    <location>
        <begin position="104"/>
        <end position="124"/>
    </location>
</feature>
<evidence type="ECO:0000313" key="4">
    <source>
        <dbReference type="Proteomes" id="UP000601768"/>
    </source>
</evidence>
<dbReference type="Proteomes" id="UP000601768">
    <property type="component" value="Unassembled WGS sequence"/>
</dbReference>
<feature type="transmembrane region" description="Helical" evidence="2">
    <location>
        <begin position="62"/>
        <end position="84"/>
    </location>
</feature>
<keyword evidence="2" id="KW-0812">Transmembrane</keyword>
<gene>
    <name evidence="3" type="ORF">H8B19_17600</name>
</gene>
<reference evidence="3" key="2">
    <citation type="submission" date="2020-08" db="EMBL/GenBank/DDBJ databases">
        <authorList>
            <person name="Lai Q."/>
        </authorList>
    </citation>
    <scope>NUCLEOTIDE SEQUENCE</scope>
    <source>
        <strain evidence="3">S27-2</strain>
    </source>
</reference>
<evidence type="ECO:0000256" key="1">
    <source>
        <dbReference type="SAM" id="MobiDB-lite"/>
    </source>
</evidence>
<comment type="caution">
    <text evidence="3">The sequence shown here is derived from an EMBL/GenBank/DDBJ whole genome shotgun (WGS) entry which is preliminary data.</text>
</comment>
<keyword evidence="2" id="KW-1133">Transmembrane helix</keyword>
<organism evidence="3 4">
    <name type="scientific">Neptunicella marina</name>
    <dbReference type="NCBI Taxonomy" id="2125989"/>
    <lineage>
        <taxon>Bacteria</taxon>
        <taxon>Pseudomonadati</taxon>
        <taxon>Pseudomonadota</taxon>
        <taxon>Gammaproteobacteria</taxon>
        <taxon>Alteromonadales</taxon>
        <taxon>Alteromonadaceae</taxon>
        <taxon>Neptunicella</taxon>
    </lineage>
</organism>
<proteinExistence type="predicted"/>
<name>A0A8J6J116_9ALTE</name>
<feature type="compositionally biased region" description="Polar residues" evidence="1">
    <location>
        <begin position="36"/>
        <end position="46"/>
    </location>
</feature>
<dbReference type="RefSeq" id="WP_186508334.1">
    <property type="nucleotide sequence ID" value="NZ_JACNEP010000023.1"/>
</dbReference>
<reference evidence="3" key="1">
    <citation type="journal article" date="2018" name="Int. J. Syst. Evol. Microbiol.">
        <title>Neptunicella marina gen. nov., sp. nov., isolated from surface seawater.</title>
        <authorList>
            <person name="Liu X."/>
            <person name="Lai Q."/>
            <person name="Du Y."/>
            <person name="Zhang X."/>
            <person name="Liu Z."/>
            <person name="Sun F."/>
            <person name="Shao Z."/>
        </authorList>
    </citation>
    <scope>NUCLEOTIDE SEQUENCE</scope>
    <source>
        <strain evidence="3">S27-2</strain>
    </source>
</reference>
<keyword evidence="2" id="KW-0472">Membrane</keyword>
<keyword evidence="4" id="KW-1185">Reference proteome</keyword>
<dbReference type="EMBL" id="JACNEP010000023">
    <property type="protein sequence ID" value="MBC3767698.1"/>
    <property type="molecule type" value="Genomic_DNA"/>
</dbReference>
<accession>A0A8J6J116</accession>
<evidence type="ECO:0000256" key="2">
    <source>
        <dbReference type="SAM" id="Phobius"/>
    </source>
</evidence>